<keyword evidence="8" id="KW-1185">Reference proteome</keyword>
<reference evidence="8" key="1">
    <citation type="submission" date="2014-12" db="EMBL/GenBank/DDBJ databases">
        <title>Genome Sequence of Valsa Canker Pathogens Uncovers a Specific Adaption of Colonization on Woody Bark.</title>
        <authorList>
            <person name="Yin Z."/>
            <person name="Liu H."/>
            <person name="Gao X."/>
            <person name="Li Z."/>
            <person name="Song N."/>
            <person name="Ke X."/>
            <person name="Dai Q."/>
            <person name="Wu Y."/>
            <person name="Sun Y."/>
            <person name="Xu J.-R."/>
            <person name="Kang Z.K."/>
            <person name="Wang L."/>
            <person name="Huang L."/>
        </authorList>
    </citation>
    <scope>NUCLEOTIDE SEQUENCE [LARGE SCALE GENOMIC DNA]</scope>
    <source>
        <strain evidence="8">SXYL134</strain>
    </source>
</reference>
<dbReference type="EMBL" id="KN714668">
    <property type="protein sequence ID" value="KUI53362.1"/>
    <property type="molecule type" value="Genomic_DNA"/>
</dbReference>
<dbReference type="FunFam" id="3.40.30.10:FF:000096">
    <property type="entry name" value="Glutathione S-transferase kappa"/>
    <property type="match status" value="1"/>
</dbReference>
<comment type="similarity">
    <text evidence="1 4">Belongs to the GST superfamily. Kappa family.</text>
</comment>
<comment type="catalytic activity">
    <reaction evidence="3 4">
        <text>RX + glutathione = an S-substituted glutathione + a halide anion + H(+)</text>
        <dbReference type="Rhea" id="RHEA:16437"/>
        <dbReference type="ChEBI" id="CHEBI:15378"/>
        <dbReference type="ChEBI" id="CHEBI:16042"/>
        <dbReference type="ChEBI" id="CHEBI:17792"/>
        <dbReference type="ChEBI" id="CHEBI:57925"/>
        <dbReference type="ChEBI" id="CHEBI:90779"/>
        <dbReference type="EC" id="2.5.1.18"/>
    </reaction>
</comment>
<dbReference type="InterPro" id="IPR001853">
    <property type="entry name" value="DSBA-like_thioredoxin_dom"/>
</dbReference>
<dbReference type="InterPro" id="IPR051924">
    <property type="entry name" value="GST_Kappa/NadH"/>
</dbReference>
<dbReference type="PIRSF" id="PIRSF006386">
    <property type="entry name" value="HCCAis_GSTk"/>
    <property type="match status" value="1"/>
</dbReference>
<evidence type="ECO:0000259" key="6">
    <source>
        <dbReference type="Pfam" id="PF01323"/>
    </source>
</evidence>
<dbReference type="Proteomes" id="UP000078576">
    <property type="component" value="Unassembled WGS sequence"/>
</dbReference>
<accession>A0A194UNW7</accession>
<evidence type="ECO:0000256" key="5">
    <source>
        <dbReference type="PIRSR" id="PIRSR006386-1"/>
    </source>
</evidence>
<dbReference type="GO" id="GO:0006749">
    <property type="term" value="P:glutathione metabolic process"/>
    <property type="evidence" value="ECO:0007669"/>
    <property type="project" value="TreeGrafter"/>
</dbReference>
<organism evidence="7 8">
    <name type="scientific">Cytospora mali</name>
    <name type="common">Apple Valsa canker fungus</name>
    <name type="synonym">Valsa mali</name>
    <dbReference type="NCBI Taxonomy" id="578113"/>
    <lineage>
        <taxon>Eukaryota</taxon>
        <taxon>Fungi</taxon>
        <taxon>Dikarya</taxon>
        <taxon>Ascomycota</taxon>
        <taxon>Pezizomycotina</taxon>
        <taxon>Sordariomycetes</taxon>
        <taxon>Sordariomycetidae</taxon>
        <taxon>Diaporthales</taxon>
        <taxon>Cytosporaceae</taxon>
        <taxon>Cytospora</taxon>
    </lineage>
</organism>
<feature type="active site" description="Nucleophile" evidence="5">
    <location>
        <position position="11"/>
    </location>
</feature>
<evidence type="ECO:0000313" key="8">
    <source>
        <dbReference type="Proteomes" id="UP000078576"/>
    </source>
</evidence>
<dbReference type="InterPro" id="IPR014440">
    <property type="entry name" value="HCCAis_GSTk"/>
</dbReference>
<dbReference type="GO" id="GO:0004602">
    <property type="term" value="F:glutathione peroxidase activity"/>
    <property type="evidence" value="ECO:0007669"/>
    <property type="project" value="TreeGrafter"/>
</dbReference>
<dbReference type="GO" id="GO:0005739">
    <property type="term" value="C:mitochondrion"/>
    <property type="evidence" value="ECO:0007669"/>
    <property type="project" value="TreeGrafter"/>
</dbReference>
<evidence type="ECO:0000256" key="2">
    <source>
        <dbReference type="ARBA" id="ARBA00022679"/>
    </source>
</evidence>
<sequence length="224" mass="24805">MKITLYVDVVSPFAYVAYYVLRHDQVFKACEITYIPLFLGGVMKATGNTAPIQIKNKDKWIMTERLLWARYFNVPMTTDMPEGFPPLTLNVMRSIVAAGYLASAGQPSSSRPAQAAIVKALDAFFEAYWVNKRNIIDKDIMADVLRSAGADVDAVVELAGGEAKQILQRNTNEAFADGSFGLPWFICENDRGEKGSFWGVDHLGVVLDFLGLEKPRAGGWKAML</sequence>
<protein>
    <recommendedName>
        <fullName evidence="4">Glutathione S-transferase kappa</fullName>
        <ecNumber evidence="4">2.5.1.18</ecNumber>
    </recommendedName>
</protein>
<evidence type="ECO:0000313" key="7">
    <source>
        <dbReference type="EMBL" id="KUI53362.1"/>
    </source>
</evidence>
<feature type="domain" description="DSBA-like thioredoxin" evidence="6">
    <location>
        <begin position="3"/>
        <end position="208"/>
    </location>
</feature>
<dbReference type="Pfam" id="PF01323">
    <property type="entry name" value="DSBA"/>
    <property type="match status" value="1"/>
</dbReference>
<dbReference type="GO" id="GO:0004364">
    <property type="term" value="F:glutathione transferase activity"/>
    <property type="evidence" value="ECO:0007669"/>
    <property type="project" value="UniProtKB-UniRule"/>
</dbReference>
<proteinExistence type="inferred from homology"/>
<dbReference type="PANTHER" id="PTHR42943">
    <property type="entry name" value="GLUTATHIONE S-TRANSFERASE KAPPA"/>
    <property type="match status" value="1"/>
</dbReference>
<evidence type="ECO:0000256" key="1">
    <source>
        <dbReference type="ARBA" id="ARBA00006494"/>
    </source>
</evidence>
<name>A0A194UNW7_CYTMA</name>
<evidence type="ECO:0000256" key="4">
    <source>
        <dbReference type="PIRNR" id="PIRNR006386"/>
    </source>
</evidence>
<dbReference type="OrthoDB" id="4664297at2759"/>
<dbReference type="InterPro" id="IPR036249">
    <property type="entry name" value="Thioredoxin-like_sf"/>
</dbReference>
<dbReference type="EC" id="2.5.1.18" evidence="4"/>
<dbReference type="Gene3D" id="3.40.30.10">
    <property type="entry name" value="Glutaredoxin"/>
    <property type="match status" value="1"/>
</dbReference>
<dbReference type="AlphaFoldDB" id="A0A194UNW7"/>
<dbReference type="PANTHER" id="PTHR42943:SF2">
    <property type="entry name" value="GLUTATHIONE S-TRANSFERASE KAPPA 1"/>
    <property type="match status" value="1"/>
</dbReference>
<dbReference type="GO" id="GO:0005777">
    <property type="term" value="C:peroxisome"/>
    <property type="evidence" value="ECO:0007669"/>
    <property type="project" value="TreeGrafter"/>
</dbReference>
<dbReference type="STRING" id="694573.A0A194UNW7"/>
<keyword evidence="2 4" id="KW-0808">Transferase</keyword>
<dbReference type="SUPFAM" id="SSF52833">
    <property type="entry name" value="Thioredoxin-like"/>
    <property type="match status" value="1"/>
</dbReference>
<gene>
    <name evidence="7" type="ORF">VP1G_00734</name>
</gene>
<evidence type="ECO:0000256" key="3">
    <source>
        <dbReference type="ARBA" id="ARBA00047960"/>
    </source>
</evidence>